<dbReference type="InterPro" id="IPR045206">
    <property type="entry name" value="Maestro_heat-like_prot"/>
</dbReference>
<dbReference type="InterPro" id="IPR011989">
    <property type="entry name" value="ARM-like"/>
</dbReference>
<feature type="non-terminal residue" evidence="2">
    <location>
        <position position="1"/>
    </location>
</feature>
<feature type="domain" description="Maestro/Maestro-like HEAT-repeats" evidence="1">
    <location>
        <begin position="64"/>
        <end position="169"/>
    </location>
</feature>
<proteinExistence type="predicted"/>
<reference evidence="2 3" key="1">
    <citation type="submission" date="2019-09" db="EMBL/GenBank/DDBJ databases">
        <title>Bird 10,000 Genomes (B10K) Project - Family phase.</title>
        <authorList>
            <person name="Zhang G."/>
        </authorList>
    </citation>
    <scope>NUCLEOTIDE SEQUENCE [LARGE SCALE GENOMIC DNA]</scope>
    <source>
        <strain evidence="2">B10K-MSB-03</strain>
    </source>
</reference>
<gene>
    <name evidence="2" type="primary">Mroh1_0</name>
    <name evidence="2" type="ORF">NOTORN_R11365</name>
</gene>
<dbReference type="Pfam" id="PF23227">
    <property type="entry name" value="HEAT_MROH2B_C"/>
    <property type="match status" value="2"/>
</dbReference>
<dbReference type="PANTHER" id="PTHR23120">
    <property type="entry name" value="MAESTRO-RELATED HEAT DOMAIN-CONTAINING"/>
    <property type="match status" value="1"/>
</dbReference>
<keyword evidence="3" id="KW-1185">Reference proteome</keyword>
<dbReference type="AlphaFoldDB" id="A0A7K7BIR6"/>
<evidence type="ECO:0000259" key="1">
    <source>
        <dbReference type="Pfam" id="PF23227"/>
    </source>
</evidence>
<evidence type="ECO:0000313" key="3">
    <source>
        <dbReference type="Proteomes" id="UP000531938"/>
    </source>
</evidence>
<feature type="domain" description="Maestro/Maestro-like HEAT-repeats" evidence="1">
    <location>
        <begin position="205"/>
        <end position="331"/>
    </location>
</feature>
<name>A0A7K7BIR6_9AVES</name>
<dbReference type="EMBL" id="VZSH01000518">
    <property type="protein sequence ID" value="NWY08105.1"/>
    <property type="molecule type" value="Genomic_DNA"/>
</dbReference>
<dbReference type="SUPFAM" id="SSF48371">
    <property type="entry name" value="ARM repeat"/>
    <property type="match status" value="1"/>
</dbReference>
<dbReference type="PANTHER" id="PTHR23120:SF44">
    <property type="entry name" value="MAESTRO HEAT-LIKE REPEAT-CONTAINING PROTEIN FAMILY MEMBER 1"/>
    <property type="match status" value="1"/>
</dbReference>
<accession>A0A7K7BIR6</accession>
<dbReference type="InterPro" id="IPR016024">
    <property type="entry name" value="ARM-type_fold"/>
</dbReference>
<feature type="non-terminal residue" evidence="2">
    <location>
        <position position="337"/>
    </location>
</feature>
<comment type="caution">
    <text evidence="2">The sequence shown here is derived from an EMBL/GenBank/DDBJ whole genome shotgun (WGS) entry which is preliminary data.</text>
</comment>
<evidence type="ECO:0000313" key="2">
    <source>
        <dbReference type="EMBL" id="NWY08105.1"/>
    </source>
</evidence>
<dbReference type="InterPro" id="IPR055406">
    <property type="entry name" value="HEAT_Maestro"/>
</dbReference>
<protein>
    <submittedName>
        <fullName evidence="2">MROH1 protein</fullName>
    </submittedName>
</protein>
<dbReference type="Gene3D" id="1.25.10.10">
    <property type="entry name" value="Leucine-rich Repeat Variant"/>
    <property type="match status" value="1"/>
</dbReference>
<dbReference type="Proteomes" id="UP000531938">
    <property type="component" value="Unassembled WGS sequence"/>
</dbReference>
<dbReference type="GO" id="GO:0005737">
    <property type="term" value="C:cytoplasm"/>
    <property type="evidence" value="ECO:0007669"/>
    <property type="project" value="TreeGrafter"/>
</dbReference>
<sequence length="337" mass="36320">AVPRGRARSAMARHAAARLPPIVKELVPMLSSVLDSQRVTAAAFLAELLGSPALSERLLLEPVVDSVLARQRDPCGAVRVLALRGLGNVAAGAPDKARKHGAKLLAALLHGLDDKDDAHNLVALEAMGGLARLLERVEARDAQAMQLHVAIRIRPFFDSVSAAARGPALRDPTPRVPALHVPALRVPALRVPALCVTAPRVPTPRACKFALRMCGPCMGCAGLCDMFCNHLREERGLHYGEFLNDVCKHLVSAARSLPPVPAVPVVPAPMPSALPQMQSYPETLNRLVCTNMFYFKSSWVDIRAAAPMFIGFLVVHGAEEQCQQVDLDPLLDGEWSR</sequence>
<organism evidence="2 3">
    <name type="scientific">Nothoprocta ornata</name>
    <dbReference type="NCBI Taxonomy" id="83376"/>
    <lineage>
        <taxon>Eukaryota</taxon>
        <taxon>Metazoa</taxon>
        <taxon>Chordata</taxon>
        <taxon>Craniata</taxon>
        <taxon>Vertebrata</taxon>
        <taxon>Euteleostomi</taxon>
        <taxon>Archelosauria</taxon>
        <taxon>Archosauria</taxon>
        <taxon>Dinosauria</taxon>
        <taxon>Saurischia</taxon>
        <taxon>Theropoda</taxon>
        <taxon>Coelurosauria</taxon>
        <taxon>Aves</taxon>
        <taxon>Palaeognathae</taxon>
        <taxon>Tinamiformes</taxon>
        <taxon>Tinamidae</taxon>
        <taxon>Nothoprocta</taxon>
    </lineage>
</organism>